<dbReference type="Proteomes" id="UP000005868">
    <property type="component" value="Chromosome"/>
</dbReference>
<dbReference type="HAMAP" id="MF_01974">
    <property type="entry name" value="MetAP_1"/>
    <property type="match status" value="1"/>
</dbReference>
<evidence type="ECO:0000256" key="7">
    <source>
        <dbReference type="RuleBase" id="RU003653"/>
    </source>
</evidence>
<feature type="binding site" evidence="6">
    <location>
        <position position="239"/>
    </location>
    <ligand>
        <name>a divalent metal cation</name>
        <dbReference type="ChEBI" id="CHEBI:60240"/>
        <label>1</label>
    </ligand>
</feature>
<proteinExistence type="inferred from homology"/>
<dbReference type="HOGENOM" id="CLU_015857_0_1_0"/>
<evidence type="ECO:0000256" key="2">
    <source>
        <dbReference type="ARBA" id="ARBA00022438"/>
    </source>
</evidence>
<dbReference type="InterPro" id="IPR000994">
    <property type="entry name" value="Pept_M24"/>
</dbReference>
<feature type="binding site" evidence="6">
    <location>
        <position position="83"/>
    </location>
    <ligand>
        <name>substrate</name>
    </ligand>
</feature>
<feature type="binding site" evidence="6">
    <location>
        <position position="175"/>
    </location>
    <ligand>
        <name>a divalent metal cation</name>
        <dbReference type="ChEBI" id="CHEBI:60240"/>
        <label>2</label>
        <note>catalytic</note>
    </ligand>
</feature>
<reference evidence="9 10" key="2">
    <citation type="journal article" date="2012" name="Stand. Genomic Sci.">
        <title>Genome sequence of the moderately thermophilic, amino-acid-degrading and sulfur-reducing bacterium Thermovirga lienii type strain (Cas60314(T)).</title>
        <authorList>
            <person name="Goker M."/>
            <person name="Saunders E."/>
            <person name="Lapidus A."/>
            <person name="Nolan M."/>
            <person name="Lucas S."/>
            <person name="Hammon N."/>
            <person name="Deshpande S."/>
            <person name="Cheng J.F."/>
            <person name="Han C."/>
            <person name="Tapia R."/>
            <person name="Goodwin L.A."/>
            <person name="Pitluck S."/>
            <person name="Liolios K."/>
            <person name="Mavromatis K."/>
            <person name="Pagani I."/>
            <person name="Ivanova N."/>
            <person name="Mikhailova N."/>
            <person name="Pati A."/>
            <person name="Chen A."/>
            <person name="Palaniappan K."/>
            <person name="Land M."/>
            <person name="Chang Y.J."/>
            <person name="Jeffries C.D."/>
            <person name="Brambilla E.M."/>
            <person name="Rohde M."/>
            <person name="Spring S."/>
            <person name="Detter J.C."/>
            <person name="Woyke T."/>
            <person name="Bristow J."/>
            <person name="Eisen J.A."/>
            <person name="Markowitz V."/>
            <person name="Hugenholtz P."/>
            <person name="Kyrpides N.C."/>
            <person name="Klenk H.P."/>
        </authorList>
    </citation>
    <scope>NUCLEOTIDE SEQUENCE [LARGE SCALE GENOMIC DNA]</scope>
    <source>
        <strain evidence="10">ATCC BAA-1197 / DSM 17291 / Cas60314</strain>
    </source>
</reference>
<dbReference type="EMBL" id="CP003096">
    <property type="protein sequence ID" value="AER66403.1"/>
    <property type="molecule type" value="Genomic_DNA"/>
</dbReference>
<dbReference type="PROSITE" id="PS00680">
    <property type="entry name" value="MAP_1"/>
    <property type="match status" value="1"/>
</dbReference>
<dbReference type="GO" id="GO:0004239">
    <property type="term" value="F:initiator methionyl aminopeptidase activity"/>
    <property type="evidence" value="ECO:0007669"/>
    <property type="project" value="UniProtKB-UniRule"/>
</dbReference>
<keyword evidence="3 6" id="KW-0645">Protease</keyword>
<name>G7V8W2_THELD</name>
<evidence type="ECO:0000313" key="10">
    <source>
        <dbReference type="Proteomes" id="UP000005868"/>
    </source>
</evidence>
<feature type="binding site" evidence="6">
    <location>
        <position position="208"/>
    </location>
    <ligand>
        <name>a divalent metal cation</name>
        <dbReference type="ChEBI" id="CHEBI:60240"/>
        <label>2</label>
        <note>catalytic</note>
    </ligand>
</feature>
<dbReference type="NCBIfam" id="TIGR00500">
    <property type="entry name" value="met_pdase_I"/>
    <property type="match status" value="1"/>
</dbReference>
<keyword evidence="2 6" id="KW-0031">Aminopeptidase</keyword>
<dbReference type="AlphaFoldDB" id="G7V8W2"/>
<dbReference type="OrthoDB" id="9802055at2"/>
<dbReference type="PANTHER" id="PTHR43330:SF27">
    <property type="entry name" value="METHIONINE AMINOPEPTIDASE"/>
    <property type="match status" value="1"/>
</dbReference>
<dbReference type="KEGG" id="tli:Tlie_0668"/>
<evidence type="ECO:0000256" key="5">
    <source>
        <dbReference type="ARBA" id="ARBA00022801"/>
    </source>
</evidence>
<evidence type="ECO:0000256" key="4">
    <source>
        <dbReference type="ARBA" id="ARBA00022723"/>
    </source>
</evidence>
<evidence type="ECO:0000259" key="8">
    <source>
        <dbReference type="Pfam" id="PF00557"/>
    </source>
</evidence>
<dbReference type="SUPFAM" id="SSF55920">
    <property type="entry name" value="Creatinase/aminopeptidase"/>
    <property type="match status" value="1"/>
</dbReference>
<dbReference type="GO" id="GO:0005829">
    <property type="term" value="C:cytosol"/>
    <property type="evidence" value="ECO:0007669"/>
    <property type="project" value="TreeGrafter"/>
</dbReference>
<feature type="domain" description="Peptidase M24" evidence="8">
    <location>
        <begin position="12"/>
        <end position="246"/>
    </location>
</feature>
<dbReference type="InterPro" id="IPR001714">
    <property type="entry name" value="Pept_M24_MAP"/>
</dbReference>
<protein>
    <recommendedName>
        <fullName evidence="6 7">Methionine aminopeptidase</fullName>
        <shortName evidence="6">MAP</shortName>
        <shortName evidence="6">MetAP</shortName>
        <ecNumber evidence="6 7">3.4.11.18</ecNumber>
    </recommendedName>
    <alternativeName>
        <fullName evidence="6">Peptidase M</fullName>
    </alternativeName>
</protein>
<dbReference type="GO" id="GO:0046872">
    <property type="term" value="F:metal ion binding"/>
    <property type="evidence" value="ECO:0007669"/>
    <property type="project" value="UniProtKB-UniRule"/>
</dbReference>
<dbReference type="GO" id="GO:0070006">
    <property type="term" value="F:metalloaminopeptidase activity"/>
    <property type="evidence" value="ECO:0007669"/>
    <property type="project" value="UniProtKB-UniRule"/>
</dbReference>
<comment type="cofactor">
    <cofactor evidence="6">
        <name>Co(2+)</name>
        <dbReference type="ChEBI" id="CHEBI:48828"/>
    </cofactor>
    <cofactor evidence="6">
        <name>Zn(2+)</name>
        <dbReference type="ChEBI" id="CHEBI:29105"/>
    </cofactor>
    <cofactor evidence="6">
        <name>Mn(2+)</name>
        <dbReference type="ChEBI" id="CHEBI:29035"/>
    </cofactor>
    <cofactor evidence="6">
        <name>Fe(2+)</name>
        <dbReference type="ChEBI" id="CHEBI:29033"/>
    </cofactor>
    <text evidence="6">Binds 2 divalent metal cations per subunit. Has a high-affinity and a low affinity metal-binding site. The true nature of the physiological cofactor is under debate. The enzyme is active with cobalt, zinc, manganese or divalent iron ions. Most likely, methionine aminopeptidases function as mononuclear Fe(2+)-metalloproteases under physiological conditions, and the catalytically relevant metal-binding site has been assigned to the histidine-containing high-affinity site.</text>
</comment>
<keyword evidence="10" id="KW-1185">Reference proteome</keyword>
<dbReference type="GO" id="GO:0006508">
    <property type="term" value="P:proteolysis"/>
    <property type="evidence" value="ECO:0007669"/>
    <property type="project" value="UniProtKB-KW"/>
</dbReference>
<dbReference type="PRINTS" id="PR00599">
    <property type="entry name" value="MAPEPTIDASE"/>
</dbReference>
<comment type="similarity">
    <text evidence="6">Belongs to the peptidase M24A family. Methionine aminopeptidase type 1 subfamily.</text>
</comment>
<organism evidence="9 10">
    <name type="scientific">Thermovirga lienii (strain ATCC BAA-1197 / DSM 17291 / Cas60314)</name>
    <dbReference type="NCBI Taxonomy" id="580340"/>
    <lineage>
        <taxon>Bacteria</taxon>
        <taxon>Thermotogati</taxon>
        <taxon>Synergistota</taxon>
        <taxon>Synergistia</taxon>
        <taxon>Synergistales</taxon>
        <taxon>Thermovirgaceae</taxon>
        <taxon>Thermovirga</taxon>
    </lineage>
</organism>
<evidence type="ECO:0000256" key="1">
    <source>
        <dbReference type="ARBA" id="ARBA00002521"/>
    </source>
</evidence>
<feature type="binding site" evidence="6">
    <location>
        <position position="182"/>
    </location>
    <ligand>
        <name>substrate</name>
    </ligand>
</feature>
<evidence type="ECO:0000313" key="9">
    <source>
        <dbReference type="EMBL" id="AER66403.1"/>
    </source>
</evidence>
<dbReference type="InterPro" id="IPR036005">
    <property type="entry name" value="Creatinase/aminopeptidase-like"/>
</dbReference>
<keyword evidence="5 6" id="KW-0378">Hydrolase</keyword>
<reference evidence="10" key="1">
    <citation type="submission" date="2011-10" db="EMBL/GenBank/DDBJ databases">
        <title>The complete genome of chromosome of Thermovirga lienii DSM 17291.</title>
        <authorList>
            <consortium name="US DOE Joint Genome Institute (JGI-PGF)"/>
            <person name="Lucas S."/>
            <person name="Copeland A."/>
            <person name="Lapidus A."/>
            <person name="Glavina del Rio T."/>
            <person name="Dalin E."/>
            <person name="Tice H."/>
            <person name="Bruce D."/>
            <person name="Goodwin L."/>
            <person name="Pitluck S."/>
            <person name="Peters L."/>
            <person name="Mikhailova N."/>
            <person name="Saunders E."/>
            <person name="Kyrpides N."/>
            <person name="Mavromatis K."/>
            <person name="Ivanova N."/>
            <person name="Last F.I."/>
            <person name="Brettin T."/>
            <person name="Detter J.C."/>
            <person name="Han C."/>
            <person name="Larimer F."/>
            <person name="Land M."/>
            <person name="Hauser L."/>
            <person name="Markowitz V."/>
            <person name="Cheng J.-F."/>
            <person name="Hugenholtz P."/>
            <person name="Woyke T."/>
            <person name="Wu D."/>
            <person name="Spring S."/>
            <person name="Schroeder M."/>
            <person name="Brambilla E.-M."/>
            <person name="Klenk H.-P."/>
            <person name="Eisen J.A."/>
        </authorList>
    </citation>
    <scope>NUCLEOTIDE SEQUENCE [LARGE SCALE GENOMIC DNA]</scope>
    <source>
        <strain evidence="10">ATCC BAA-1197 / DSM 17291 / Cas60314</strain>
    </source>
</reference>
<feature type="binding site" evidence="6">
    <location>
        <position position="239"/>
    </location>
    <ligand>
        <name>a divalent metal cation</name>
        <dbReference type="ChEBI" id="CHEBI:60240"/>
        <label>2</label>
        <note>catalytic</note>
    </ligand>
</feature>
<dbReference type="CDD" id="cd01086">
    <property type="entry name" value="MetAP1"/>
    <property type="match status" value="1"/>
</dbReference>
<dbReference type="Gene3D" id="3.90.230.10">
    <property type="entry name" value="Creatinase/methionine aminopeptidase superfamily"/>
    <property type="match status" value="1"/>
</dbReference>
<dbReference type="STRING" id="580340.Tlie_0668"/>
<feature type="binding site" evidence="6">
    <location>
        <position position="112"/>
    </location>
    <ligand>
        <name>a divalent metal cation</name>
        <dbReference type="ChEBI" id="CHEBI:60240"/>
        <label>2</label>
        <note>catalytic</note>
    </ligand>
</feature>
<dbReference type="InterPro" id="IPR002467">
    <property type="entry name" value="Pept_M24A_MAP1"/>
</dbReference>
<dbReference type="EC" id="3.4.11.18" evidence="6 7"/>
<dbReference type="eggNOG" id="COG0024">
    <property type="taxonomic scope" value="Bacteria"/>
</dbReference>
<gene>
    <name evidence="6" type="primary">map</name>
    <name evidence="9" type="ordered locus">Tlie_0668</name>
</gene>
<accession>G7V8W2</accession>
<comment type="subunit">
    <text evidence="6">Monomer.</text>
</comment>
<dbReference type="Pfam" id="PF00557">
    <property type="entry name" value="Peptidase_M24"/>
    <property type="match status" value="1"/>
</dbReference>
<sequence>MFLLKKKTDLVNMRKAGKVVVDVLHLMKELIRPGIDTLTLDEKAEELIRKEKAKPAFKGYRVPGIPRPFPGTLCVSINNEVVHGIPSRDRVLEEGDIVSIDVGSFYGGYYGDAAYTYPVGEVSKEKAELLYVTKEALDIAVKMAVPGNTVGDIGHAVETFVKKWDFGIVREYAGHGIGRKLHEPPQIPNYGAPGTGVTLKEGMAIAIEPMVMLGEEKVKTLPDMWTVVTADGSDAAHFEKSVFITEDGPEVLTPWE</sequence>
<feature type="binding site" evidence="6">
    <location>
        <position position="112"/>
    </location>
    <ligand>
        <name>a divalent metal cation</name>
        <dbReference type="ChEBI" id="CHEBI:60240"/>
        <label>1</label>
    </ligand>
</feature>
<dbReference type="PANTHER" id="PTHR43330">
    <property type="entry name" value="METHIONINE AMINOPEPTIDASE"/>
    <property type="match status" value="1"/>
</dbReference>
<comment type="catalytic activity">
    <reaction evidence="6 7">
        <text>Release of N-terminal amino acids, preferentially methionine, from peptides and arylamides.</text>
        <dbReference type="EC" id="3.4.11.18"/>
    </reaction>
</comment>
<feature type="binding site" evidence="6">
    <location>
        <position position="101"/>
    </location>
    <ligand>
        <name>a divalent metal cation</name>
        <dbReference type="ChEBI" id="CHEBI:60240"/>
        <label>1</label>
    </ligand>
</feature>
<evidence type="ECO:0000256" key="6">
    <source>
        <dbReference type="HAMAP-Rule" id="MF_01974"/>
    </source>
</evidence>
<keyword evidence="4 6" id="KW-0479">Metal-binding</keyword>
<evidence type="ECO:0000256" key="3">
    <source>
        <dbReference type="ARBA" id="ARBA00022670"/>
    </source>
</evidence>
<comment type="function">
    <text evidence="1 6">Removes the N-terminal methionine from nascent proteins. The N-terminal methionine is often cleaved when the second residue in the primary sequence is small and uncharged (Met-Ala-, Cys, Gly, Pro, Ser, Thr, or Val). Requires deformylation of the N(alpha)-formylated initiator methionine before it can be hydrolyzed.</text>
</comment>